<dbReference type="InterPro" id="IPR016193">
    <property type="entry name" value="Cytidine_deaminase-like"/>
</dbReference>
<reference evidence="1" key="1">
    <citation type="submission" date="2020-04" db="EMBL/GenBank/DDBJ databases">
        <authorList>
            <person name="Chiriac C."/>
            <person name="Salcher M."/>
            <person name="Ghai R."/>
            <person name="Kavagutti S V."/>
        </authorList>
    </citation>
    <scope>NUCLEOTIDE SEQUENCE</scope>
</reference>
<protein>
    <recommendedName>
        <fullName evidence="2">Cytidine and deoxycytidylate deaminase domain containing protein</fullName>
    </recommendedName>
</protein>
<sequence>MCQQHISAFVYDKRGRLLSSGQNSYIKTHPLQARIAAEVGEPHKVFLHAEVAALVKCDWDKAHRILVTRYNKQGKPLLAKPCKVCHQIIGMTNIKIVEHT</sequence>
<organism evidence="1">
    <name type="scientific">uncultured Caudovirales phage</name>
    <dbReference type="NCBI Taxonomy" id="2100421"/>
    <lineage>
        <taxon>Viruses</taxon>
        <taxon>Duplodnaviria</taxon>
        <taxon>Heunggongvirae</taxon>
        <taxon>Uroviricota</taxon>
        <taxon>Caudoviricetes</taxon>
        <taxon>Peduoviridae</taxon>
        <taxon>Maltschvirus</taxon>
        <taxon>Maltschvirus maltsch</taxon>
    </lineage>
</organism>
<name>A0A6J5NPJ5_9CAUD</name>
<dbReference type="PROSITE" id="PS00903">
    <property type="entry name" value="CYT_DCMP_DEAMINASES_1"/>
    <property type="match status" value="1"/>
</dbReference>
<dbReference type="GO" id="GO:0016787">
    <property type="term" value="F:hydrolase activity"/>
    <property type="evidence" value="ECO:0007669"/>
    <property type="project" value="InterPro"/>
</dbReference>
<gene>
    <name evidence="1" type="ORF">UFOVP729_14</name>
</gene>
<proteinExistence type="predicted"/>
<dbReference type="GO" id="GO:0008270">
    <property type="term" value="F:zinc ion binding"/>
    <property type="evidence" value="ECO:0007669"/>
    <property type="project" value="InterPro"/>
</dbReference>
<evidence type="ECO:0000313" key="1">
    <source>
        <dbReference type="EMBL" id="CAB4160793.1"/>
    </source>
</evidence>
<evidence type="ECO:0008006" key="2">
    <source>
        <dbReference type="Google" id="ProtNLM"/>
    </source>
</evidence>
<accession>A0A6J5NPJ5</accession>
<dbReference type="InterPro" id="IPR016192">
    <property type="entry name" value="APOBEC/CMP_deaminase_Zn-bd"/>
</dbReference>
<dbReference type="SUPFAM" id="SSF53927">
    <property type="entry name" value="Cytidine deaminase-like"/>
    <property type="match status" value="1"/>
</dbReference>
<dbReference type="EMBL" id="LR796700">
    <property type="protein sequence ID" value="CAB4160793.1"/>
    <property type="molecule type" value="Genomic_DNA"/>
</dbReference>